<dbReference type="CDD" id="cd09917">
    <property type="entry name" value="F-box_SF"/>
    <property type="match status" value="1"/>
</dbReference>
<evidence type="ECO:0000313" key="3">
    <source>
        <dbReference type="Proteomes" id="UP001265746"/>
    </source>
</evidence>
<evidence type="ECO:0000313" key="2">
    <source>
        <dbReference type="EMBL" id="KAK2603161.1"/>
    </source>
</evidence>
<gene>
    <name evidence="2" type="ORF">N8I77_009639</name>
</gene>
<accession>A0AAD9S9Y3</accession>
<dbReference type="InterPro" id="IPR001810">
    <property type="entry name" value="F-box_dom"/>
</dbReference>
<protein>
    <recommendedName>
        <fullName evidence="1">F-box domain-containing protein</fullName>
    </recommendedName>
</protein>
<sequence>MASLPDDVLSHIFSFLPHETLIQCRFLNRSVEPLASALAFRHVHLETGLDVNSFLNIAGSERLRPLVRELTLSLSRTAAPPNNGLEHGVRIQRYLRTIRVLPLVRLLVGLRTLNVRFSRAKSYTGDHGRWMSDDIALLTDQQGQTPICITTIYMETILKCLSGSWTRESQALWEHGWDKWFAPRAERLQSYLSLEISTQANPESSSTTQHFPDTGINLSSLTVSNLSEKDAEYLMSSATLKRFLETQSLSKMQLLTNSGKHDRGYDPGSLLWNRYRFFEDLPSTWLSPSISDRLRTLSLYSHDYWGWCPKVDFRVLSQGPNGTGGLCNLRTLALGRYVFSHQWQIDWIAGLGSDNGRGGLEELYLDDCPIMWRARVLGPVDSEGFPQEEVMTREDVHPSSWNPITLEIDLRWGTVLPEWQQKMQHLKVFRMGYGDWDGKCSGDVAMAKTASRARVVQGAYEVAKRGNEDTIHMHYDKYSMNDRHKHGYEIIRDGVGLSQKRECLLQYVHFEIALGASPWVERDFKEALINEFEDGYQRYEAARRQDEEALHALYVATGCPSPVF</sequence>
<dbReference type="PANTHER" id="PTHR42057">
    <property type="entry name" value="F-BOX DOMAIN PROTEIN (AFU_ORTHOLOGUE AFUA_4G00200)"/>
    <property type="match status" value="1"/>
</dbReference>
<dbReference type="PANTHER" id="PTHR42057:SF2">
    <property type="entry name" value="F-BOX DOMAIN PROTEIN (AFU_ORTHOLOGUE AFUA_4G00200)-RELATED"/>
    <property type="match status" value="1"/>
</dbReference>
<dbReference type="AlphaFoldDB" id="A0AAD9S9Y3"/>
<keyword evidence="3" id="KW-1185">Reference proteome</keyword>
<dbReference type="Gene3D" id="1.20.1280.50">
    <property type="match status" value="1"/>
</dbReference>
<feature type="domain" description="F-box" evidence="1">
    <location>
        <begin position="1"/>
        <end position="43"/>
    </location>
</feature>
<dbReference type="Proteomes" id="UP001265746">
    <property type="component" value="Unassembled WGS sequence"/>
</dbReference>
<dbReference type="Pfam" id="PF00646">
    <property type="entry name" value="F-box"/>
    <property type="match status" value="1"/>
</dbReference>
<evidence type="ECO:0000259" key="1">
    <source>
        <dbReference type="PROSITE" id="PS50181"/>
    </source>
</evidence>
<dbReference type="SUPFAM" id="SSF81383">
    <property type="entry name" value="F-box domain"/>
    <property type="match status" value="1"/>
</dbReference>
<dbReference type="EMBL" id="JAUJFL010000005">
    <property type="protein sequence ID" value="KAK2603161.1"/>
    <property type="molecule type" value="Genomic_DNA"/>
</dbReference>
<reference evidence="2" key="1">
    <citation type="submission" date="2023-06" db="EMBL/GenBank/DDBJ databases">
        <authorList>
            <person name="Noh H."/>
        </authorList>
    </citation>
    <scope>NUCLEOTIDE SEQUENCE</scope>
    <source>
        <strain evidence="2">DUCC20226</strain>
    </source>
</reference>
<proteinExistence type="predicted"/>
<dbReference type="PROSITE" id="PS50181">
    <property type="entry name" value="FBOX"/>
    <property type="match status" value="1"/>
</dbReference>
<comment type="caution">
    <text evidence="2">The sequence shown here is derived from an EMBL/GenBank/DDBJ whole genome shotgun (WGS) entry which is preliminary data.</text>
</comment>
<organism evidence="2 3">
    <name type="scientific">Phomopsis amygdali</name>
    <name type="common">Fusicoccum amygdali</name>
    <dbReference type="NCBI Taxonomy" id="1214568"/>
    <lineage>
        <taxon>Eukaryota</taxon>
        <taxon>Fungi</taxon>
        <taxon>Dikarya</taxon>
        <taxon>Ascomycota</taxon>
        <taxon>Pezizomycotina</taxon>
        <taxon>Sordariomycetes</taxon>
        <taxon>Sordariomycetidae</taxon>
        <taxon>Diaporthales</taxon>
        <taxon>Diaporthaceae</taxon>
        <taxon>Diaporthe</taxon>
    </lineage>
</organism>
<name>A0AAD9S9Y3_PHOAM</name>
<dbReference type="InterPro" id="IPR036047">
    <property type="entry name" value="F-box-like_dom_sf"/>
</dbReference>